<dbReference type="GO" id="GO:0017056">
    <property type="term" value="F:structural constituent of nuclear pore"/>
    <property type="evidence" value="ECO:0007669"/>
    <property type="project" value="TreeGrafter"/>
</dbReference>
<keyword evidence="7" id="KW-1185">Reference proteome</keyword>
<sequence>MPPASPMADWDHTLFADLQHLLGRVVAQPTTSTLRRLFQKLDEARPWLVCLTNIPGPSEADKQRIEKGPTTTPNGASIQLSGDLLTSAQQISEKLSISQLLAATLVLQSEEERPRYPSRSNFEIATFTYHEWTGQMLDFLRELLRLTAPSEADLSPPFDQLRNWVDELLTIRTPLASGGEGTLVDQIISQLDVAQGRISKLLQERSGSMAEYESVSFRIAAVRSEQCKMAGILAGICEAGIVGKAQVLRMLKWLKKVEKADVIMTTVLASLFAALRPLEMIDPAHVRYDMVDGWIRDVKFLRLAASHVLQEEWKIPQLRDGARLAFCMFYLSALRHDAAVATTGIEAPMAEQFILDALAGDALRFLRETILAIRRERGLEEQDEAQAAAEDALVKLATRSDPDNDDIIIRQIQELVDGLAVKKNFLRNLRNKEEDVSIRRSQVAPPPTYYQDFLWLMATVYRSLPPDSAEDFWDSTAFIGVLLDTRGNFPGPAFWALLTALSTGPACAAKCFERMKDSRLPWSALFKFYQHYFDILPHLFEPMKSNRSASLDPMSQEEVDICIGWTKLLSTVVRYSPLARSALMQHKPHPLQQLFDFVNCDIPNDLRAAILDAITAFCSRTGEAVDDDIRNRAVEHFERISYADPSLDSRFIDPARLPPPIGWIAKTEYAEVDAQTYPVTRAYIQFLTILLPSPSTTPTRLAPRVANVLRRGIHYVLDRILLVPGARRYLREAERWEMLDGIFALMERALLAFDMSDLVTQVDHRSVGAVATALSEEPGFTVFLRVLGEQQIFAVLAGLVDSAMAGPSPRPAHILRPLRRVLRMYHRILDVQLVFSDVLLLTLSDPSRNSTHPFRRPLSLQSLDQYLLTHLSNVNAIALLVGDDDLAVSLVSLKILQALATSPVFSRNDIFRGEYSSSVNRLAGIIDASDDSIRIAQGFCTRLDGTGDTMTSGEIHEVERRVLAGTGGHADREALPIVIRSAILDLLIEGTHSDISGPTLAHFLLGFDFKAGDFGLQDPRLPDSRLSCLHIVLRQLSEGSSEVCLGDVHPLLAAKSAQLIHQLFSRSVTGKSTMSYASSISGFSERQLTDLPRYCPSAPRDDLPGAGIAQSAAGEVGTTAETLVAYLDFQKWIIAAVSLDVFAFEGNGTSASEIAELVFHGTDGAEDGDDSGGSRPPLIVDVLANIDLQWREETDPAAQSRALDFFGSFDFDQFKRADVDWWDVEALEKTMRSYRRHLQKTGSLSTDAAVQAIEAEMTFVLQRLGQKNRETDISLAKGSFLTSWNAALKVSLAMLFKYIAEEQQEVVLFELLDALLDRLAGDLVSATGVLEILCESVLVVMTALVNMLGEFEGANLPVDRLSAALQAIVDIITRPGTTESARGNLYAAIGQYLTLLTPSASFGEDGSVAGSVMTVGTALPGQPLNLHRTTLAVIAAKKDRFFATLCRDAADDRDVWKTECFALLGALVGVCQTERDRQAISPLSQGGYLPLFLRSIKDREIALQECLSPSPENLHAYWVYESKIAFLTAVASTRKGAEDLLDAGVFEVFAMCGFMAVQPISEDVLADPTVAEIVIRQHRVLIYALQLIVRVLSSLNKSSRSGAGHGISLLNAHRDSLLVLLRENQMAVTLTGIEETRLIVSILAMVVHKVPVEDLRSPTGFGAFHLGVLSIAARFFDHDAWTGALINPNETHEAESDVLALNHTLLVYLCGTTAGLKSGTATPVLVTGAHRQSDTSNKYLASAPSLQMAVDLLADLTEDLGDVGSDYEIVLERMQDGGELDAGDRLQSGVLKEEADTETALAAYTQRGQMLFNMIESVLLLVWRHLLFYANDARGAQEHVRPGDLAASLGAFSGSQLDASRSKAGTVRVLERIAGGLRGTLERLDDVDVHPDLQQRNDKGAAYHGMLIRRVGELISGLAGEAAEQ</sequence>
<evidence type="ECO:0000313" key="7">
    <source>
        <dbReference type="Proteomes" id="UP001164286"/>
    </source>
</evidence>
<dbReference type="Pfam" id="PF11894">
    <property type="entry name" value="Nup192"/>
    <property type="match status" value="1"/>
</dbReference>
<keyword evidence="4" id="KW-0539">Nucleus</keyword>
<dbReference type="InterPro" id="IPR016024">
    <property type="entry name" value="ARM-type_fold"/>
</dbReference>
<dbReference type="GeneID" id="77725528"/>
<evidence type="ECO:0000256" key="2">
    <source>
        <dbReference type="ARBA" id="ARBA00005892"/>
    </source>
</evidence>
<comment type="subcellular location">
    <subcellularLocation>
        <location evidence="1">Nucleus</location>
    </subcellularLocation>
</comment>
<dbReference type="RefSeq" id="XP_052941891.1">
    <property type="nucleotide sequence ID" value="XM_053086327.1"/>
</dbReference>
<dbReference type="PANTHER" id="PTHR31344:SF0">
    <property type="entry name" value="NUCLEAR PORE COMPLEX PROTEIN NUP205"/>
    <property type="match status" value="1"/>
</dbReference>
<accession>A0AA38LS32</accession>
<name>A0AA38LS32_9TREE</name>
<evidence type="ECO:0000256" key="1">
    <source>
        <dbReference type="ARBA" id="ARBA00004123"/>
    </source>
</evidence>
<dbReference type="SUPFAM" id="SSF48371">
    <property type="entry name" value="ARM repeat"/>
    <property type="match status" value="1"/>
</dbReference>
<reference evidence="6" key="1">
    <citation type="journal article" date="2022" name="G3 (Bethesda)">
        <title>High quality genome of the basidiomycete yeast Dioszegia hungarica PDD-24b-2 isolated from cloud water.</title>
        <authorList>
            <person name="Jarrige D."/>
            <person name="Haridas S."/>
            <person name="Bleykasten-Grosshans C."/>
            <person name="Joly M."/>
            <person name="Nadalig T."/>
            <person name="Sancelme M."/>
            <person name="Vuilleumier S."/>
            <person name="Grigoriev I.V."/>
            <person name="Amato P."/>
            <person name="Bringel F."/>
        </authorList>
    </citation>
    <scope>NUCLEOTIDE SEQUENCE</scope>
    <source>
        <strain evidence="6">PDD-24b-2</strain>
    </source>
</reference>
<dbReference type="PANTHER" id="PTHR31344">
    <property type="entry name" value="NUCLEAR PORE COMPLEX PROTEIN NUP205"/>
    <property type="match status" value="1"/>
</dbReference>
<evidence type="ECO:0000313" key="6">
    <source>
        <dbReference type="EMBL" id="KAI9632114.1"/>
    </source>
</evidence>
<keyword evidence="3" id="KW-0813">Transport</keyword>
<evidence type="ECO:0000256" key="4">
    <source>
        <dbReference type="ARBA" id="ARBA00023242"/>
    </source>
</evidence>
<dbReference type="GO" id="GO:0044611">
    <property type="term" value="C:nuclear pore inner ring"/>
    <property type="evidence" value="ECO:0007669"/>
    <property type="project" value="TreeGrafter"/>
</dbReference>
<comment type="similarity">
    <text evidence="2">Belongs to the NUP186/NUP192/NUP205 family.</text>
</comment>
<feature type="region of interest" description="Disordered" evidence="5">
    <location>
        <begin position="58"/>
        <end position="77"/>
    </location>
</feature>
<evidence type="ECO:0000256" key="5">
    <source>
        <dbReference type="SAM" id="MobiDB-lite"/>
    </source>
</evidence>
<evidence type="ECO:0000256" key="3">
    <source>
        <dbReference type="ARBA" id="ARBA00022448"/>
    </source>
</evidence>
<proteinExistence type="inferred from homology"/>
<gene>
    <name evidence="6" type="ORF">MKK02DRAFT_20864</name>
</gene>
<dbReference type="Proteomes" id="UP001164286">
    <property type="component" value="Unassembled WGS sequence"/>
</dbReference>
<protein>
    <submittedName>
        <fullName evidence="6">Nucleoporin Nup186/Nup192/Nup205</fullName>
    </submittedName>
</protein>
<dbReference type="InterPro" id="IPR021827">
    <property type="entry name" value="Nup186/Nup192/Nup205"/>
</dbReference>
<organism evidence="6 7">
    <name type="scientific">Dioszegia hungarica</name>
    <dbReference type="NCBI Taxonomy" id="4972"/>
    <lineage>
        <taxon>Eukaryota</taxon>
        <taxon>Fungi</taxon>
        <taxon>Dikarya</taxon>
        <taxon>Basidiomycota</taxon>
        <taxon>Agaricomycotina</taxon>
        <taxon>Tremellomycetes</taxon>
        <taxon>Tremellales</taxon>
        <taxon>Bulleribasidiaceae</taxon>
        <taxon>Dioszegia</taxon>
    </lineage>
</organism>
<dbReference type="GO" id="GO:0006999">
    <property type="term" value="P:nuclear pore organization"/>
    <property type="evidence" value="ECO:0007669"/>
    <property type="project" value="TreeGrafter"/>
</dbReference>
<comment type="caution">
    <text evidence="6">The sequence shown here is derived from an EMBL/GenBank/DDBJ whole genome shotgun (WGS) entry which is preliminary data.</text>
</comment>
<dbReference type="EMBL" id="JAKWFO010000015">
    <property type="protein sequence ID" value="KAI9632114.1"/>
    <property type="molecule type" value="Genomic_DNA"/>
</dbReference>